<evidence type="ECO:0000313" key="1">
    <source>
        <dbReference type="Proteomes" id="UP000887578"/>
    </source>
</evidence>
<reference evidence="2" key="1">
    <citation type="submission" date="2022-11" db="UniProtKB">
        <authorList>
            <consortium name="WormBaseParasite"/>
        </authorList>
    </citation>
    <scope>IDENTIFICATION</scope>
</reference>
<name>A0A914R6P2_9BILA</name>
<dbReference type="Proteomes" id="UP000887578">
    <property type="component" value="Unplaced"/>
</dbReference>
<sequence>MLTSGISSTWEGNEKFLTSSLLADLNEEEANWTPEQEKIVRRAAVKWRYHQFTSVRDDLWGNAIFLKEANAIAVELRKQVTFQYVLLTDTMYSPLPPDLLPPGEDLSCRPYPKTVVAVQVKDLKNGAIHYWSLEKLK</sequence>
<organism evidence="1 2">
    <name type="scientific">Panagrolaimus davidi</name>
    <dbReference type="NCBI Taxonomy" id="227884"/>
    <lineage>
        <taxon>Eukaryota</taxon>
        <taxon>Metazoa</taxon>
        <taxon>Ecdysozoa</taxon>
        <taxon>Nematoda</taxon>
        <taxon>Chromadorea</taxon>
        <taxon>Rhabditida</taxon>
        <taxon>Tylenchina</taxon>
        <taxon>Panagrolaimomorpha</taxon>
        <taxon>Panagrolaimoidea</taxon>
        <taxon>Panagrolaimidae</taxon>
        <taxon>Panagrolaimus</taxon>
    </lineage>
</organism>
<protein>
    <submittedName>
        <fullName evidence="2">Uncharacterized protein</fullName>
    </submittedName>
</protein>
<evidence type="ECO:0000313" key="2">
    <source>
        <dbReference type="WBParaSite" id="PDA_v2.g7211.t1"/>
    </source>
</evidence>
<keyword evidence="1" id="KW-1185">Reference proteome</keyword>
<dbReference type="WBParaSite" id="PDA_v2.g7211.t1">
    <property type="protein sequence ID" value="PDA_v2.g7211.t1"/>
    <property type="gene ID" value="PDA_v2.g7211"/>
</dbReference>
<accession>A0A914R6P2</accession>
<dbReference type="AlphaFoldDB" id="A0A914R6P2"/>
<proteinExistence type="predicted"/>